<dbReference type="EMBL" id="SNXY01000006">
    <property type="protein sequence ID" value="TDP87469.1"/>
    <property type="molecule type" value="Genomic_DNA"/>
</dbReference>
<dbReference type="Pfam" id="PF13746">
    <property type="entry name" value="Fer4_18"/>
    <property type="match status" value="1"/>
</dbReference>
<reference evidence="9 10" key="1">
    <citation type="submission" date="2019-03" db="EMBL/GenBank/DDBJ databases">
        <title>Genomic Encyclopedia of Type Strains, Phase IV (KMG-IV): sequencing the most valuable type-strain genomes for metagenomic binning, comparative biology and taxonomic classification.</title>
        <authorList>
            <person name="Goeker M."/>
        </authorList>
    </citation>
    <scope>NUCLEOTIDE SEQUENCE [LARGE SCALE GENOMIC DNA]</scope>
    <source>
        <strain evidence="9 10">DSM 102969</strain>
    </source>
</reference>
<evidence type="ECO:0000256" key="3">
    <source>
        <dbReference type="ARBA" id="ARBA00022723"/>
    </source>
</evidence>
<sequence>MTYHDPRLARLGGAETRVVPQSVSGRFRRLKWAILALALAVTYGLPMIRWDRGPGRPGQAILFDLEGARVHLFALEIRPQEFYYLTGALVLATLVLILTNALAGRVWCGFFCPQTIWTDLFLLVERRIEGDRRERLRKLDAPLTVRRVGEIVLKHAIWLVVAALTGGAGILYFSDAPTLVVDLVRGTASPVAYGVLLSLTATTYGLAGFAREKMCTFMCPWPRLQGAIWDAEALTVNYRDHRGEPRMSVKKAAAARAADRPAGDCVDCNACVAVCPMGIDIRLGPSIACINCGLCVDACDGTMGKLGRERGLIDFETWTNVERGRRGEARRPARVVRPKTVALTLAILALTGGMVAALTTRAELTLAVMHDRDPVAVALSDGRIRNGFELRIANATGAPTTVEIAVAGAAAATIAPAADPRAEAPSLSVRLGVDETRRLRVGVFGRRDLAGELHFTVTTVDGAHAAAVDRFALP</sequence>
<evidence type="ECO:0000256" key="2">
    <source>
        <dbReference type="ARBA" id="ARBA00022485"/>
    </source>
</evidence>
<evidence type="ECO:0000313" key="9">
    <source>
        <dbReference type="EMBL" id="TDP87469.1"/>
    </source>
</evidence>
<evidence type="ECO:0000256" key="5">
    <source>
        <dbReference type="ARBA" id="ARBA00023004"/>
    </source>
</evidence>
<feature type="transmembrane region" description="Helical" evidence="7">
    <location>
        <begin position="193"/>
        <end position="210"/>
    </location>
</feature>
<accession>A0A4R6RLD5</accession>
<protein>
    <submittedName>
        <fullName evidence="9">Cytochrome c oxidase accessory protein FixG</fullName>
    </submittedName>
</protein>
<keyword evidence="6" id="KW-0411">Iron-sulfur</keyword>
<dbReference type="SUPFAM" id="SSF54862">
    <property type="entry name" value="4Fe-4S ferredoxins"/>
    <property type="match status" value="1"/>
</dbReference>
<dbReference type="InterPro" id="IPR032879">
    <property type="entry name" value="FixG_C"/>
</dbReference>
<keyword evidence="5" id="KW-0408">Iron</keyword>
<dbReference type="AlphaFoldDB" id="A0A4R6RLD5"/>
<evidence type="ECO:0000256" key="4">
    <source>
        <dbReference type="ARBA" id="ARBA00022982"/>
    </source>
</evidence>
<gene>
    <name evidence="9" type="ORF">EDD54_1364</name>
</gene>
<name>A0A4R6RLD5_9HYPH</name>
<dbReference type="GO" id="GO:0046872">
    <property type="term" value="F:metal ion binding"/>
    <property type="evidence" value="ECO:0007669"/>
    <property type="project" value="UniProtKB-KW"/>
</dbReference>
<dbReference type="Pfam" id="PF11614">
    <property type="entry name" value="FixG_C"/>
    <property type="match status" value="1"/>
</dbReference>
<feature type="domain" description="4Fe-4S ferredoxin-type" evidence="8">
    <location>
        <begin position="254"/>
        <end position="286"/>
    </location>
</feature>
<evidence type="ECO:0000256" key="6">
    <source>
        <dbReference type="ARBA" id="ARBA00023014"/>
    </source>
</evidence>
<dbReference type="Pfam" id="PF12801">
    <property type="entry name" value="Fer4_5"/>
    <property type="match status" value="1"/>
</dbReference>
<keyword evidence="1" id="KW-0813">Transport</keyword>
<dbReference type="RefSeq" id="WP_126535410.1">
    <property type="nucleotide sequence ID" value="NZ_BSPM01000008.1"/>
</dbReference>
<dbReference type="PANTHER" id="PTHR30176">
    <property type="entry name" value="FERREDOXIN-TYPE PROTEIN NAPH"/>
    <property type="match status" value="1"/>
</dbReference>
<comment type="caution">
    <text evidence="9">The sequence shown here is derived from an EMBL/GenBank/DDBJ whole genome shotgun (WGS) entry which is preliminary data.</text>
</comment>
<keyword evidence="7" id="KW-0472">Membrane</keyword>
<dbReference type="Proteomes" id="UP000294547">
    <property type="component" value="Unassembled WGS sequence"/>
</dbReference>
<dbReference type="GO" id="GO:0051539">
    <property type="term" value="F:4 iron, 4 sulfur cluster binding"/>
    <property type="evidence" value="ECO:0007669"/>
    <property type="project" value="UniProtKB-KW"/>
</dbReference>
<keyword evidence="7" id="KW-0812">Transmembrane</keyword>
<proteinExistence type="predicted"/>
<keyword evidence="10" id="KW-1185">Reference proteome</keyword>
<feature type="transmembrane region" description="Helical" evidence="7">
    <location>
        <begin position="82"/>
        <end position="103"/>
    </location>
</feature>
<dbReference type="InterPro" id="IPR051684">
    <property type="entry name" value="Electron_Trans/Redox"/>
</dbReference>
<dbReference type="PROSITE" id="PS51379">
    <property type="entry name" value="4FE4S_FER_2"/>
    <property type="match status" value="1"/>
</dbReference>
<dbReference type="OrthoDB" id="9811700at2"/>
<dbReference type="InterPro" id="IPR014116">
    <property type="entry name" value="Cyt_c_oxidase_cbb3_FixG"/>
</dbReference>
<dbReference type="InterPro" id="IPR017896">
    <property type="entry name" value="4Fe4S_Fe-S-bd"/>
</dbReference>
<evidence type="ECO:0000313" key="10">
    <source>
        <dbReference type="Proteomes" id="UP000294547"/>
    </source>
</evidence>
<feature type="transmembrane region" description="Helical" evidence="7">
    <location>
        <begin position="340"/>
        <end position="359"/>
    </location>
</feature>
<keyword evidence="3" id="KW-0479">Metal-binding</keyword>
<feature type="transmembrane region" description="Helical" evidence="7">
    <location>
        <begin position="30"/>
        <end position="48"/>
    </location>
</feature>
<dbReference type="GO" id="GO:0005886">
    <property type="term" value="C:plasma membrane"/>
    <property type="evidence" value="ECO:0007669"/>
    <property type="project" value="TreeGrafter"/>
</dbReference>
<dbReference type="NCBIfam" id="TIGR02745">
    <property type="entry name" value="ccoG_rdxA_fixG"/>
    <property type="match status" value="1"/>
</dbReference>
<dbReference type="InterPro" id="IPR017900">
    <property type="entry name" value="4Fe4S_Fe_S_CS"/>
</dbReference>
<organism evidence="9 10">
    <name type="scientific">Oharaeibacter diazotrophicus</name>
    <dbReference type="NCBI Taxonomy" id="1920512"/>
    <lineage>
        <taxon>Bacteria</taxon>
        <taxon>Pseudomonadati</taxon>
        <taxon>Pseudomonadota</taxon>
        <taxon>Alphaproteobacteria</taxon>
        <taxon>Hyphomicrobiales</taxon>
        <taxon>Pleomorphomonadaceae</taxon>
        <taxon>Oharaeibacter</taxon>
    </lineage>
</organism>
<dbReference type="Gene3D" id="2.60.40.10">
    <property type="entry name" value="Immunoglobulins"/>
    <property type="match status" value="1"/>
</dbReference>
<dbReference type="PROSITE" id="PS00198">
    <property type="entry name" value="4FE4S_FER_1"/>
    <property type="match status" value="1"/>
</dbReference>
<dbReference type="InterPro" id="IPR013783">
    <property type="entry name" value="Ig-like_fold"/>
</dbReference>
<keyword evidence="7" id="KW-1133">Transmembrane helix</keyword>
<keyword evidence="2" id="KW-0004">4Fe-4S</keyword>
<keyword evidence="4" id="KW-0249">Electron transport</keyword>
<evidence type="ECO:0000256" key="7">
    <source>
        <dbReference type="SAM" id="Phobius"/>
    </source>
</evidence>
<feature type="transmembrane region" description="Helical" evidence="7">
    <location>
        <begin position="156"/>
        <end position="173"/>
    </location>
</feature>
<evidence type="ECO:0000256" key="1">
    <source>
        <dbReference type="ARBA" id="ARBA00022448"/>
    </source>
</evidence>
<dbReference type="PANTHER" id="PTHR30176:SF3">
    <property type="entry name" value="FERREDOXIN-TYPE PROTEIN NAPH"/>
    <property type="match status" value="1"/>
</dbReference>
<evidence type="ECO:0000259" key="8">
    <source>
        <dbReference type="PROSITE" id="PS51379"/>
    </source>
</evidence>